<keyword evidence="2" id="KW-1185">Reference proteome</keyword>
<name>A0A284R244_ARMOS</name>
<protein>
    <submittedName>
        <fullName evidence="1">Uncharacterized protein</fullName>
    </submittedName>
</protein>
<organism evidence="1 2">
    <name type="scientific">Armillaria ostoyae</name>
    <name type="common">Armillaria root rot fungus</name>
    <dbReference type="NCBI Taxonomy" id="47428"/>
    <lineage>
        <taxon>Eukaryota</taxon>
        <taxon>Fungi</taxon>
        <taxon>Dikarya</taxon>
        <taxon>Basidiomycota</taxon>
        <taxon>Agaricomycotina</taxon>
        <taxon>Agaricomycetes</taxon>
        <taxon>Agaricomycetidae</taxon>
        <taxon>Agaricales</taxon>
        <taxon>Marasmiineae</taxon>
        <taxon>Physalacriaceae</taxon>
        <taxon>Armillaria</taxon>
    </lineage>
</organism>
<sequence>MPSALHGNLRPQSQCEKPDTCRPRIATAIFRIISLIDVELLRLGGPKRVNELFATSTKRQQVANALSTIVAYLNHSTHMQHYYLSHLINLSLLPVIFEYLLERPPKLWIETRATEDLYHQMLAFLMISLDVGSGEILLQQRGGITWDNAAPVQSFAAIIKDIYTGDFMKEAEDYISRSRHLFDHLSDHVPRQTPIRGS</sequence>
<evidence type="ECO:0000313" key="1">
    <source>
        <dbReference type="EMBL" id="SJL02776.1"/>
    </source>
</evidence>
<reference evidence="2" key="1">
    <citation type="journal article" date="2017" name="Nat. Ecol. Evol.">
        <title>Genome expansion and lineage-specific genetic innovations in the forest pathogenic fungi Armillaria.</title>
        <authorList>
            <person name="Sipos G."/>
            <person name="Prasanna A.N."/>
            <person name="Walter M.C."/>
            <person name="O'Connor E."/>
            <person name="Balint B."/>
            <person name="Krizsan K."/>
            <person name="Kiss B."/>
            <person name="Hess J."/>
            <person name="Varga T."/>
            <person name="Slot J."/>
            <person name="Riley R."/>
            <person name="Boka B."/>
            <person name="Rigling D."/>
            <person name="Barry K."/>
            <person name="Lee J."/>
            <person name="Mihaltcheva S."/>
            <person name="LaButti K."/>
            <person name="Lipzen A."/>
            <person name="Waldron R."/>
            <person name="Moloney N.M."/>
            <person name="Sperisen C."/>
            <person name="Kredics L."/>
            <person name="Vagvoelgyi C."/>
            <person name="Patrignani A."/>
            <person name="Fitzpatrick D."/>
            <person name="Nagy I."/>
            <person name="Doyle S."/>
            <person name="Anderson J.B."/>
            <person name="Grigoriev I.V."/>
            <person name="Gueldener U."/>
            <person name="Muensterkoetter M."/>
            <person name="Nagy L.G."/>
        </authorList>
    </citation>
    <scope>NUCLEOTIDE SEQUENCE [LARGE SCALE GENOMIC DNA]</scope>
    <source>
        <strain evidence="2">C18/9</strain>
    </source>
</reference>
<dbReference type="Proteomes" id="UP000219338">
    <property type="component" value="Unassembled WGS sequence"/>
</dbReference>
<dbReference type="EMBL" id="FUEG01000004">
    <property type="protein sequence ID" value="SJL02776.1"/>
    <property type="molecule type" value="Genomic_DNA"/>
</dbReference>
<evidence type="ECO:0000313" key="2">
    <source>
        <dbReference type="Proteomes" id="UP000219338"/>
    </source>
</evidence>
<proteinExistence type="predicted"/>
<dbReference type="AlphaFoldDB" id="A0A284R244"/>
<accession>A0A284R244</accession>
<dbReference type="OrthoDB" id="2964715at2759"/>
<gene>
    <name evidence="1" type="ORF">ARMOST_06112</name>
</gene>